<dbReference type="AlphaFoldDB" id="A0A540W3I7"/>
<protein>
    <submittedName>
        <fullName evidence="1">Uncharacterized protein</fullName>
    </submittedName>
</protein>
<dbReference type="OrthoDB" id="3874292at2"/>
<sequence length="119" mass="12754">MSDDGSSPGVRRLIADWLLEPPPVLPGVPALEVPRAQAAEVIAAARRLVAGCATADQPCPTPPTALLPLAAALVVDEHPSVWNWSREEREELLDWVAVLIERHGEEGVQELVRQLASAA</sequence>
<evidence type="ECO:0000313" key="1">
    <source>
        <dbReference type="EMBL" id="TQF02914.1"/>
    </source>
</evidence>
<dbReference type="RefSeq" id="WP_141633600.1">
    <property type="nucleotide sequence ID" value="NZ_VIGB01000003.1"/>
</dbReference>
<gene>
    <name evidence="1" type="ORF">E6W39_12440</name>
</gene>
<organism evidence="1 2">
    <name type="scientific">Kitasatospora acidiphila</name>
    <dbReference type="NCBI Taxonomy" id="2567942"/>
    <lineage>
        <taxon>Bacteria</taxon>
        <taxon>Bacillati</taxon>
        <taxon>Actinomycetota</taxon>
        <taxon>Actinomycetes</taxon>
        <taxon>Kitasatosporales</taxon>
        <taxon>Streptomycetaceae</taxon>
        <taxon>Kitasatospora</taxon>
    </lineage>
</organism>
<accession>A0A540W3I7</accession>
<proteinExistence type="predicted"/>
<name>A0A540W3I7_9ACTN</name>
<comment type="caution">
    <text evidence="1">The sequence shown here is derived from an EMBL/GenBank/DDBJ whole genome shotgun (WGS) entry which is preliminary data.</text>
</comment>
<evidence type="ECO:0000313" key="2">
    <source>
        <dbReference type="Proteomes" id="UP000319103"/>
    </source>
</evidence>
<keyword evidence="2" id="KW-1185">Reference proteome</keyword>
<dbReference type="Proteomes" id="UP000319103">
    <property type="component" value="Unassembled WGS sequence"/>
</dbReference>
<reference evidence="1 2" key="1">
    <citation type="submission" date="2019-06" db="EMBL/GenBank/DDBJ databases">
        <title>Description of Kitasatospora acidophila sp. nov. isolated from pine grove soil, and reclassification of Streptomyces novaecaesareae to Kitasatospora novaeceasareae comb. nov.</title>
        <authorList>
            <person name="Kim M.J."/>
        </authorList>
    </citation>
    <scope>NUCLEOTIDE SEQUENCE [LARGE SCALE GENOMIC DNA]</scope>
    <source>
        <strain evidence="1 2">MMS16-CNU292</strain>
    </source>
</reference>
<dbReference type="EMBL" id="VIGB01000003">
    <property type="protein sequence ID" value="TQF02914.1"/>
    <property type="molecule type" value="Genomic_DNA"/>
</dbReference>